<dbReference type="SUPFAM" id="SSF111369">
    <property type="entry name" value="HlyD-like secretion proteins"/>
    <property type="match status" value="1"/>
</dbReference>
<gene>
    <name evidence="3" type="ORF">HPS56_04510</name>
</gene>
<dbReference type="InterPro" id="IPR058792">
    <property type="entry name" value="Beta-barrel_RND_2"/>
</dbReference>
<evidence type="ECO:0000259" key="2">
    <source>
        <dbReference type="Pfam" id="PF25954"/>
    </source>
</evidence>
<dbReference type="Proteomes" id="UP000714420">
    <property type="component" value="Unassembled WGS sequence"/>
</dbReference>
<evidence type="ECO:0000256" key="1">
    <source>
        <dbReference type="ARBA" id="ARBA00009477"/>
    </source>
</evidence>
<dbReference type="Gene3D" id="2.40.50.100">
    <property type="match status" value="1"/>
</dbReference>
<reference evidence="3 4" key="1">
    <citation type="submission" date="2020-05" db="EMBL/GenBank/DDBJ databases">
        <title>Distinct polysaccharide utilization as determinants for interspecies competition between intestinal Prevotella spp.</title>
        <authorList>
            <person name="Galvez E.J.C."/>
            <person name="Iljazovic A."/>
            <person name="Strowig T."/>
        </authorList>
    </citation>
    <scope>NUCLEOTIDE SEQUENCE [LARGE SCALE GENOMIC DNA]</scope>
    <source>
        <strain evidence="3 4">PMUR</strain>
    </source>
</reference>
<dbReference type="EMBL" id="JABKKF010000003">
    <property type="protein sequence ID" value="NPD91621.1"/>
    <property type="molecule type" value="Genomic_DNA"/>
</dbReference>
<dbReference type="InterPro" id="IPR006143">
    <property type="entry name" value="RND_pump_MFP"/>
</dbReference>
<organism evidence="3 4">
    <name type="scientific">Xylanibacter muris</name>
    <dbReference type="NCBI Taxonomy" id="2736290"/>
    <lineage>
        <taxon>Bacteria</taxon>
        <taxon>Pseudomonadati</taxon>
        <taxon>Bacteroidota</taxon>
        <taxon>Bacteroidia</taxon>
        <taxon>Bacteroidales</taxon>
        <taxon>Prevotellaceae</taxon>
        <taxon>Xylanibacter</taxon>
    </lineage>
</organism>
<protein>
    <submittedName>
        <fullName evidence="3">Efflux RND transporter periplasmic adaptor subunit</fullName>
    </submittedName>
</protein>
<proteinExistence type="inferred from homology"/>
<comment type="similarity">
    <text evidence="1">Belongs to the membrane fusion protein (MFP) (TC 8.A.1) family.</text>
</comment>
<dbReference type="RefSeq" id="WP_172274540.1">
    <property type="nucleotide sequence ID" value="NZ_CASGMU010000018.1"/>
</dbReference>
<accession>A0ABX2AKA5</accession>
<evidence type="ECO:0000313" key="3">
    <source>
        <dbReference type="EMBL" id="NPD91621.1"/>
    </source>
</evidence>
<dbReference type="Pfam" id="PF25954">
    <property type="entry name" value="Beta-barrel_RND_2"/>
    <property type="match status" value="1"/>
</dbReference>
<evidence type="ECO:0000313" key="4">
    <source>
        <dbReference type="Proteomes" id="UP000714420"/>
    </source>
</evidence>
<dbReference type="PANTHER" id="PTHR30469">
    <property type="entry name" value="MULTIDRUG RESISTANCE PROTEIN MDTA"/>
    <property type="match status" value="1"/>
</dbReference>
<keyword evidence="4" id="KW-1185">Reference proteome</keyword>
<comment type="caution">
    <text evidence="3">The sequence shown here is derived from an EMBL/GenBank/DDBJ whole genome shotgun (WGS) entry which is preliminary data.</text>
</comment>
<dbReference type="Gene3D" id="2.40.30.170">
    <property type="match status" value="1"/>
</dbReference>
<name>A0ABX2AKA5_9BACT</name>
<dbReference type="NCBIfam" id="TIGR01730">
    <property type="entry name" value="RND_mfp"/>
    <property type="match status" value="1"/>
</dbReference>
<sequence length="350" mass="38968">MIITMLLASCSSNETKREMDKPAVATAVTTVDTMMLRRMPFNVQLVCNGRLQAKARSEITFRGQGVVTEIYVHNGSRVGKGQLLAVTDKDDKRLQVMKYEKELERAGVSLADKLISMGYDGIGSNVPDDVMRRAKITSGYFSAEYQLAEARKALEYCELRAPFAGRVADIECQPYQAAGKFGKLIDDLYFNVEFSVLEAELPSLAMGQRVKVIPFIDDNKVFEGKITQINPTVDEKGMVKVRAGIRNTDPLLIDGLNVRVIVEKSVPGRFVVPKQAVVERDGYYVIFEVEDSQAVWTYVDIEYSNLTHYAITGCKAKETKLSDGEAVIISENQNLADGTVVRIKNRNGNR</sequence>
<dbReference type="PANTHER" id="PTHR30469:SF38">
    <property type="entry name" value="HLYD FAMILY SECRETION PROTEIN"/>
    <property type="match status" value="1"/>
</dbReference>
<dbReference type="Gene3D" id="2.40.420.20">
    <property type="match status" value="1"/>
</dbReference>
<feature type="domain" description="CusB-like beta-barrel" evidence="2">
    <location>
        <begin position="192"/>
        <end position="263"/>
    </location>
</feature>